<dbReference type="OMA" id="WIAHADY"/>
<evidence type="ECO:0000313" key="3">
    <source>
        <dbReference type="WBParaSite" id="nRc.2.0.1.t29445-RA"/>
    </source>
</evidence>
<dbReference type="GO" id="GO:0031146">
    <property type="term" value="P:SCF-dependent proteasomal ubiquitin-dependent protein catabolic process"/>
    <property type="evidence" value="ECO:0007669"/>
    <property type="project" value="TreeGrafter"/>
</dbReference>
<proteinExistence type="predicted"/>
<name>A0A915JT01_ROMCU</name>
<dbReference type="PANTHER" id="PTHR13318">
    <property type="entry name" value="PARTNER OF PAIRED, ISOFORM B-RELATED"/>
    <property type="match status" value="1"/>
</dbReference>
<organism evidence="2 3">
    <name type="scientific">Romanomermis culicivorax</name>
    <name type="common">Nematode worm</name>
    <dbReference type="NCBI Taxonomy" id="13658"/>
    <lineage>
        <taxon>Eukaryota</taxon>
        <taxon>Metazoa</taxon>
        <taxon>Ecdysozoa</taxon>
        <taxon>Nematoda</taxon>
        <taxon>Enoplea</taxon>
        <taxon>Dorylaimia</taxon>
        <taxon>Mermithida</taxon>
        <taxon>Mermithoidea</taxon>
        <taxon>Mermithidae</taxon>
        <taxon>Romanomermis</taxon>
    </lineage>
</organism>
<feature type="signal peptide" evidence="1">
    <location>
        <begin position="1"/>
        <end position="19"/>
    </location>
</feature>
<reference evidence="3" key="1">
    <citation type="submission" date="2022-11" db="UniProtKB">
        <authorList>
            <consortium name="WormBaseParasite"/>
        </authorList>
    </citation>
    <scope>IDENTIFICATION</scope>
</reference>
<evidence type="ECO:0000256" key="1">
    <source>
        <dbReference type="SAM" id="SignalP"/>
    </source>
</evidence>
<keyword evidence="2" id="KW-1185">Reference proteome</keyword>
<dbReference type="SUPFAM" id="SSF52047">
    <property type="entry name" value="RNI-like"/>
    <property type="match status" value="1"/>
</dbReference>
<protein>
    <submittedName>
        <fullName evidence="3">Uncharacterized protein</fullName>
    </submittedName>
</protein>
<dbReference type="Gene3D" id="3.80.10.10">
    <property type="entry name" value="Ribonuclease Inhibitor"/>
    <property type="match status" value="1"/>
</dbReference>
<sequence>MLFFRFLRLLASHCRRLSCLNLNGCPWVTDKGVCALARSCPLRELRLRSTAVTDKCVYVLAQCCPQLEWIAHADYSGRPKFSQTALQALKDNCCQRVIC</sequence>
<keyword evidence="1" id="KW-0732">Signal</keyword>
<dbReference type="InterPro" id="IPR032675">
    <property type="entry name" value="LRR_dom_sf"/>
</dbReference>
<evidence type="ECO:0000313" key="2">
    <source>
        <dbReference type="Proteomes" id="UP000887565"/>
    </source>
</evidence>
<dbReference type="GO" id="GO:0019005">
    <property type="term" value="C:SCF ubiquitin ligase complex"/>
    <property type="evidence" value="ECO:0007669"/>
    <property type="project" value="TreeGrafter"/>
</dbReference>
<dbReference type="Proteomes" id="UP000887565">
    <property type="component" value="Unplaced"/>
</dbReference>
<accession>A0A915JT01</accession>
<feature type="chain" id="PRO_5037226415" evidence="1">
    <location>
        <begin position="20"/>
        <end position="99"/>
    </location>
</feature>
<dbReference type="WBParaSite" id="nRc.2.0.1.t29445-RA">
    <property type="protein sequence ID" value="nRc.2.0.1.t29445-RA"/>
    <property type="gene ID" value="nRc.2.0.1.g29445"/>
</dbReference>
<dbReference type="AlphaFoldDB" id="A0A915JT01"/>